<sequence length="466" mass="51091">MAFQPKDSSQDGHGKDNQSINRQQHGLQPRQMGRSMGRSMGRNMNRFEQPQQSSSTKGGLDKAVQAKMEKAFQSDFSDVNITQNSSEATNMGALAFTQGNDVHFAPGQYNPGTSEGQELIGHELTHVIQQKQGRVKATTQAKGVVVNDDPALENEADVMGKKAASGEHVIVQKKSKSEVVQKASIPSIFPNEEVKKRYLDNTRERILQAYTNFSSAITECKAEIKDAAEKVPSVAGLLIEVSMGFLIPGAGKLLSRMVNNIPNRAPDIAYNLALAVQNEKITGPILGVIGGEAKKGLQDLLISEARKDAVSQNTYADIFRTQQGIAFQTLRESMTLDTPDITIFTNFHAYDAAIATVPAYKASITALLNRFKNQVLALDDQFATGTMGSSTTIRNKLARVPYGGKSKLALVRETNSYNLYTTFFGEPTSYFFDQWISNDMQELAINKAGGENKILNLERDEVENLP</sequence>
<accession>A0ABQ1MH13</accession>
<evidence type="ECO:0000256" key="1">
    <source>
        <dbReference type="SAM" id="MobiDB-lite"/>
    </source>
</evidence>
<feature type="compositionally biased region" description="Polar residues" evidence="1">
    <location>
        <begin position="46"/>
        <end position="57"/>
    </location>
</feature>
<dbReference type="InterPro" id="IPR025295">
    <property type="entry name" value="eCIS_core_dom"/>
</dbReference>
<organism evidence="3 4">
    <name type="scientific">Marivirga lumbricoides</name>
    <dbReference type="NCBI Taxonomy" id="1046115"/>
    <lineage>
        <taxon>Bacteria</taxon>
        <taxon>Pseudomonadati</taxon>
        <taxon>Bacteroidota</taxon>
        <taxon>Cytophagia</taxon>
        <taxon>Cytophagales</taxon>
        <taxon>Marivirgaceae</taxon>
        <taxon>Marivirga</taxon>
    </lineage>
</organism>
<feature type="compositionally biased region" description="Polar residues" evidence="1">
    <location>
        <begin position="17"/>
        <end position="26"/>
    </location>
</feature>
<evidence type="ECO:0000313" key="3">
    <source>
        <dbReference type="EMBL" id="GGC38879.1"/>
    </source>
</evidence>
<feature type="region of interest" description="Disordered" evidence="1">
    <location>
        <begin position="1"/>
        <end position="62"/>
    </location>
</feature>
<evidence type="ECO:0000259" key="2">
    <source>
        <dbReference type="Pfam" id="PF13699"/>
    </source>
</evidence>
<name>A0ABQ1MH13_9BACT</name>
<dbReference type="EMBL" id="BMEC01000008">
    <property type="protein sequence ID" value="GGC38879.1"/>
    <property type="molecule type" value="Genomic_DNA"/>
</dbReference>
<keyword evidence="4" id="KW-1185">Reference proteome</keyword>
<gene>
    <name evidence="3" type="ORF">GCM10011506_25410</name>
</gene>
<dbReference type="Pfam" id="PF13699">
    <property type="entry name" value="eCIS_core"/>
    <property type="match status" value="1"/>
</dbReference>
<proteinExistence type="predicted"/>
<protein>
    <recommendedName>
        <fullName evidence="2">eCIS core domain-containing protein</fullName>
    </recommendedName>
</protein>
<dbReference type="RefSeq" id="WP_188463982.1">
    <property type="nucleotide sequence ID" value="NZ_BAABHU010000008.1"/>
</dbReference>
<comment type="caution">
    <text evidence="3">The sequence shown here is derived from an EMBL/GenBank/DDBJ whole genome shotgun (WGS) entry which is preliminary data.</text>
</comment>
<dbReference type="Proteomes" id="UP000636010">
    <property type="component" value="Unassembled WGS sequence"/>
</dbReference>
<feature type="domain" description="eCIS core" evidence="2">
    <location>
        <begin position="60"/>
        <end position="133"/>
    </location>
</feature>
<evidence type="ECO:0000313" key="4">
    <source>
        <dbReference type="Proteomes" id="UP000636010"/>
    </source>
</evidence>
<reference evidence="4" key="1">
    <citation type="journal article" date="2019" name="Int. J. Syst. Evol. Microbiol.">
        <title>The Global Catalogue of Microorganisms (GCM) 10K type strain sequencing project: providing services to taxonomists for standard genome sequencing and annotation.</title>
        <authorList>
            <consortium name="The Broad Institute Genomics Platform"/>
            <consortium name="The Broad Institute Genome Sequencing Center for Infectious Disease"/>
            <person name="Wu L."/>
            <person name="Ma J."/>
        </authorList>
    </citation>
    <scope>NUCLEOTIDE SEQUENCE [LARGE SCALE GENOMIC DNA]</scope>
    <source>
        <strain evidence="4">CGMCC 1.10832</strain>
    </source>
</reference>